<comment type="caution">
    <text evidence="2">The sequence shown here is derived from an EMBL/GenBank/DDBJ whole genome shotgun (WGS) entry which is preliminary data.</text>
</comment>
<dbReference type="EMBL" id="DRTT01000110">
    <property type="protein sequence ID" value="HHF98624.1"/>
    <property type="molecule type" value="Genomic_DNA"/>
</dbReference>
<evidence type="ECO:0000313" key="2">
    <source>
        <dbReference type="EMBL" id="HHF98624.1"/>
    </source>
</evidence>
<protein>
    <recommendedName>
        <fullName evidence="1">Cytokinin riboside 5'-monophosphate phosphoribohydrolase</fullName>
        <ecNumber evidence="1">3.2.2.n1</ecNumber>
    </recommendedName>
</protein>
<dbReference type="EC" id="3.2.2.n1" evidence="1"/>
<dbReference type="Pfam" id="PF03641">
    <property type="entry name" value="Lysine_decarbox"/>
    <property type="match status" value="1"/>
</dbReference>
<gene>
    <name evidence="2" type="ORF">ENL39_03955</name>
</gene>
<dbReference type="GO" id="GO:0009691">
    <property type="term" value="P:cytokinin biosynthetic process"/>
    <property type="evidence" value="ECO:0007669"/>
    <property type="project" value="UniProtKB-UniRule"/>
</dbReference>
<dbReference type="AlphaFoldDB" id="A0A7V5M0C7"/>
<sequence>MALKRTDIHSDKELLKTGKIKEDYTATDPWRILRIQGEFVEGFDALSKIGPAVAVFGSSRFTPENPYYQAALSATEEISKHGLAIITGGGPGIMEAANLGAYRTKGGLSIGCNIELPEEQKPNPYQHISLHFRYFFVRKVMFVKYSVAFLIFPGGFGTLDELFEALTLSQTRKIEHFPIVLYDYSYWRGLIKWLNDFTLKEGCIKEENLKLLSFANTPHEAAKIIIDNSKKHGYI</sequence>
<organism evidence="2">
    <name type="scientific">Aerophobetes bacterium</name>
    <dbReference type="NCBI Taxonomy" id="2030807"/>
    <lineage>
        <taxon>Bacteria</taxon>
        <taxon>Candidatus Aerophobota</taxon>
    </lineage>
</organism>
<name>A0A7V5M0C7_UNCAE</name>
<dbReference type="SUPFAM" id="SSF102405">
    <property type="entry name" value="MCP/YpsA-like"/>
    <property type="match status" value="1"/>
</dbReference>
<dbReference type="GO" id="GO:0005829">
    <property type="term" value="C:cytosol"/>
    <property type="evidence" value="ECO:0007669"/>
    <property type="project" value="TreeGrafter"/>
</dbReference>
<dbReference type="PANTHER" id="PTHR43393">
    <property type="entry name" value="CYTOKININ RIBOSIDE 5'-MONOPHOSPHATE PHOSPHORIBOHYDROLASE"/>
    <property type="match status" value="1"/>
</dbReference>
<proteinExistence type="inferred from homology"/>
<keyword evidence="1" id="KW-0378">Hydrolase</keyword>
<accession>A0A7V5M0C7</accession>
<dbReference type="InterPro" id="IPR031100">
    <property type="entry name" value="LOG_fam"/>
</dbReference>
<evidence type="ECO:0000256" key="1">
    <source>
        <dbReference type="RuleBase" id="RU363015"/>
    </source>
</evidence>
<dbReference type="InterPro" id="IPR052341">
    <property type="entry name" value="LOG_family_nucleotidases"/>
</dbReference>
<reference evidence="2" key="1">
    <citation type="journal article" date="2020" name="mSystems">
        <title>Genome- and Community-Level Interaction Insights into Carbon Utilization and Element Cycling Functions of Hydrothermarchaeota in Hydrothermal Sediment.</title>
        <authorList>
            <person name="Zhou Z."/>
            <person name="Liu Y."/>
            <person name="Xu W."/>
            <person name="Pan J."/>
            <person name="Luo Z.H."/>
            <person name="Li M."/>
        </authorList>
    </citation>
    <scope>NUCLEOTIDE SEQUENCE [LARGE SCALE GENOMIC DNA]</scope>
    <source>
        <strain evidence="2">HyVt-92</strain>
    </source>
</reference>
<dbReference type="InterPro" id="IPR005269">
    <property type="entry name" value="LOG"/>
</dbReference>
<keyword evidence="1" id="KW-0203">Cytokinin biosynthesis</keyword>
<comment type="similarity">
    <text evidence="1">Belongs to the LOG family.</text>
</comment>
<dbReference type="NCBIfam" id="TIGR00730">
    <property type="entry name" value="Rossman fold protein, TIGR00730 family"/>
    <property type="match status" value="1"/>
</dbReference>
<dbReference type="Gene3D" id="3.40.50.450">
    <property type="match status" value="1"/>
</dbReference>
<dbReference type="GO" id="GO:0016787">
    <property type="term" value="F:hydrolase activity"/>
    <property type="evidence" value="ECO:0007669"/>
    <property type="project" value="UniProtKB-KW"/>
</dbReference>
<dbReference type="Proteomes" id="UP000886070">
    <property type="component" value="Unassembled WGS sequence"/>
</dbReference>
<dbReference type="PANTHER" id="PTHR43393:SF2">
    <property type="entry name" value="CYTOKININ RIBOSIDE 5'-MONOPHOSPHATE PHOSPHORIBOHYDROLASE"/>
    <property type="match status" value="1"/>
</dbReference>